<dbReference type="GO" id="GO:0016853">
    <property type="term" value="F:isomerase activity"/>
    <property type="evidence" value="ECO:0007669"/>
    <property type="project" value="UniProtKB-KW"/>
</dbReference>
<evidence type="ECO:0000256" key="4">
    <source>
        <dbReference type="ARBA" id="ARBA00018370"/>
    </source>
</evidence>
<keyword evidence="5" id="KW-0732">Signal</keyword>
<evidence type="ECO:0000256" key="3">
    <source>
        <dbReference type="ARBA" id="ARBA00013194"/>
    </source>
</evidence>
<proteinExistence type="inferred from homology"/>
<dbReference type="InterPro" id="IPR050245">
    <property type="entry name" value="PrsA_foldase"/>
</dbReference>
<evidence type="ECO:0000256" key="7">
    <source>
        <dbReference type="ARBA" id="ARBA00023235"/>
    </source>
</evidence>
<evidence type="ECO:0000256" key="5">
    <source>
        <dbReference type="ARBA" id="ARBA00022729"/>
    </source>
</evidence>
<accession>A0ABZ2B9V2</accession>
<reference evidence="12" key="1">
    <citation type="submission" date="2023-08" db="EMBL/GenBank/DDBJ databases">
        <title>Complete genome sequence of Sinorhizobium chiapanecum ITTG S70 isolated from Acaciella angustissima nodules in Chiapas-Mexico.</title>
        <authorList>
            <person name="Rincon-Rosales R."/>
            <person name="Rogel M.A."/>
            <person name="Rincon-Medina C.I."/>
            <person name="Guerrero G."/>
            <person name="Manzano-Gomez L.A."/>
            <person name="Lopez-Lopez A."/>
            <person name="Rincon Molina F.A."/>
            <person name="Martinez-Romero E."/>
        </authorList>
    </citation>
    <scope>NUCLEOTIDE SEQUENCE</scope>
    <source>
        <strain evidence="12">ITTG S70</strain>
    </source>
</reference>
<comment type="catalytic activity">
    <reaction evidence="1">
        <text>[protein]-peptidylproline (omega=180) = [protein]-peptidylproline (omega=0)</text>
        <dbReference type="Rhea" id="RHEA:16237"/>
        <dbReference type="Rhea" id="RHEA-COMP:10747"/>
        <dbReference type="Rhea" id="RHEA-COMP:10748"/>
        <dbReference type="ChEBI" id="CHEBI:83833"/>
        <dbReference type="ChEBI" id="CHEBI:83834"/>
        <dbReference type="EC" id="5.2.1.8"/>
    </reaction>
</comment>
<dbReference type="PANTHER" id="PTHR47245:SF1">
    <property type="entry name" value="FOLDASE PROTEIN PRSA"/>
    <property type="match status" value="1"/>
</dbReference>
<keyword evidence="7 10" id="KW-0413">Isomerase</keyword>
<evidence type="ECO:0000256" key="6">
    <source>
        <dbReference type="ARBA" id="ARBA00023110"/>
    </source>
</evidence>
<evidence type="ECO:0000256" key="2">
    <source>
        <dbReference type="ARBA" id="ARBA00007656"/>
    </source>
</evidence>
<dbReference type="Pfam" id="PF13145">
    <property type="entry name" value="Rotamase_2"/>
    <property type="match status" value="1"/>
</dbReference>
<dbReference type="Gene3D" id="3.10.50.40">
    <property type="match status" value="1"/>
</dbReference>
<protein>
    <recommendedName>
        <fullName evidence="4">Parvulin-like PPIase</fullName>
        <ecNumber evidence="3">5.2.1.8</ecNumber>
    </recommendedName>
    <alternativeName>
        <fullName evidence="8">Peptidyl-prolyl cis-trans isomerase plp</fullName>
    </alternativeName>
    <alternativeName>
        <fullName evidence="9">Rotamase plp</fullName>
    </alternativeName>
</protein>
<feature type="domain" description="PpiC" evidence="11">
    <location>
        <begin position="159"/>
        <end position="257"/>
    </location>
</feature>
<dbReference type="Proteomes" id="UP001432360">
    <property type="component" value="Chromosome"/>
</dbReference>
<dbReference type="PANTHER" id="PTHR47245">
    <property type="entry name" value="PEPTIDYLPROLYL ISOMERASE"/>
    <property type="match status" value="1"/>
</dbReference>
<name>A0ABZ2B9V2_9HYPH</name>
<evidence type="ECO:0000313" key="13">
    <source>
        <dbReference type="Proteomes" id="UP001432360"/>
    </source>
</evidence>
<dbReference type="RefSeq" id="WP_331372385.1">
    <property type="nucleotide sequence ID" value="NZ_CP133148.1"/>
</dbReference>
<dbReference type="EMBL" id="CP133148">
    <property type="protein sequence ID" value="WVT03146.1"/>
    <property type="molecule type" value="Genomic_DNA"/>
</dbReference>
<organism evidence="12 13">
    <name type="scientific">Sinorhizobium chiapasense</name>
    <dbReference type="NCBI Taxonomy" id="501572"/>
    <lineage>
        <taxon>Bacteria</taxon>
        <taxon>Pseudomonadati</taxon>
        <taxon>Pseudomonadota</taxon>
        <taxon>Alphaproteobacteria</taxon>
        <taxon>Hyphomicrobiales</taxon>
        <taxon>Rhizobiaceae</taxon>
        <taxon>Sinorhizobium/Ensifer group</taxon>
        <taxon>Sinorhizobium</taxon>
    </lineage>
</organism>
<dbReference type="InterPro" id="IPR046357">
    <property type="entry name" value="PPIase_dom_sf"/>
</dbReference>
<gene>
    <name evidence="12" type="ORF">RB548_16880</name>
</gene>
<dbReference type="EC" id="5.2.1.8" evidence="3"/>
<evidence type="ECO:0000313" key="12">
    <source>
        <dbReference type="EMBL" id="WVT03146.1"/>
    </source>
</evidence>
<sequence length="327" mass="36399">MKLFPIAPVPSNRGDGAGQLQKKKWQRFLSEPLLHFLVVGALLFGVYRIVSLETEKATDAQTIQLTKDDIRQLAITWLAQGRPPPTPEQLRGLVDQKVTEEILFREAVALGLDRDDQIIKRRLAQKMDFLAADLATLNEPSVADLTTWFRQNADRFALPPHLSFRHLYFSFDKHGEASRDSAAAALTLIAGKSANSPDVAALADPFMFRNYYGDATPEQIAKEFGPEFAKALFELKSGSWQGPVQSGYGWHLVWIDSIEPGRVPTFEEVAPDAKAVWLDDRYREVKRAALEEMRSRYVVIVPSIDPGDLLAPQNPQAASNSTGSVAQ</sequence>
<evidence type="ECO:0000256" key="9">
    <source>
        <dbReference type="ARBA" id="ARBA00031484"/>
    </source>
</evidence>
<keyword evidence="6 10" id="KW-0697">Rotamase</keyword>
<evidence type="ECO:0000256" key="8">
    <source>
        <dbReference type="ARBA" id="ARBA00030642"/>
    </source>
</evidence>
<evidence type="ECO:0000256" key="10">
    <source>
        <dbReference type="PROSITE-ProRule" id="PRU00278"/>
    </source>
</evidence>
<keyword evidence="13" id="KW-1185">Reference proteome</keyword>
<evidence type="ECO:0000256" key="1">
    <source>
        <dbReference type="ARBA" id="ARBA00000971"/>
    </source>
</evidence>
<dbReference type="PROSITE" id="PS50198">
    <property type="entry name" value="PPIC_PPIASE_2"/>
    <property type="match status" value="1"/>
</dbReference>
<comment type="similarity">
    <text evidence="2">Belongs to the PpiC/parvulin rotamase family.</text>
</comment>
<dbReference type="InterPro" id="IPR000297">
    <property type="entry name" value="PPIase_PpiC"/>
</dbReference>
<dbReference type="SUPFAM" id="SSF54534">
    <property type="entry name" value="FKBP-like"/>
    <property type="match status" value="1"/>
</dbReference>
<evidence type="ECO:0000259" key="11">
    <source>
        <dbReference type="PROSITE" id="PS50198"/>
    </source>
</evidence>